<dbReference type="Pfam" id="PF23309">
    <property type="entry name" value="DUF7083"/>
    <property type="match status" value="1"/>
</dbReference>
<dbReference type="EMBL" id="UZAH01039460">
    <property type="protein sequence ID" value="VDP56333.1"/>
    <property type="molecule type" value="Genomic_DNA"/>
</dbReference>
<dbReference type="AlphaFoldDB" id="A0A183GU47"/>
<feature type="compositionally biased region" description="Low complexity" evidence="1">
    <location>
        <begin position="1"/>
        <end position="10"/>
    </location>
</feature>
<evidence type="ECO:0000256" key="1">
    <source>
        <dbReference type="SAM" id="MobiDB-lite"/>
    </source>
</evidence>
<feature type="domain" description="DUF7083" evidence="2">
    <location>
        <begin position="35"/>
        <end position="121"/>
    </location>
</feature>
<accession>A0A183GU47</accession>
<dbReference type="InterPro" id="IPR055510">
    <property type="entry name" value="DUF7083"/>
</dbReference>
<sequence>ATAAASTATRHTTEQSDPTSTHAEQQVPAIDPYGYLVRDLPAIVYDKEDDTTFDTWYKRYGLVIEDRGLALIEERKRNLVIDKLGNAIDTKSYADHVLTLKPRDIDLATTIQKLTLLFGPKRTLTNRMSSIDTSASHQLVPALPSVWQHGEEKVRGDEGR</sequence>
<feature type="region of interest" description="Disordered" evidence="1">
    <location>
        <begin position="1"/>
        <end position="25"/>
    </location>
</feature>
<feature type="compositionally biased region" description="Polar residues" evidence="1">
    <location>
        <begin position="15"/>
        <end position="24"/>
    </location>
</feature>
<evidence type="ECO:0000313" key="4">
    <source>
        <dbReference type="Proteomes" id="UP000050761"/>
    </source>
</evidence>
<organism evidence="4 5">
    <name type="scientific">Heligmosomoides polygyrus</name>
    <name type="common">Parasitic roundworm</name>
    <dbReference type="NCBI Taxonomy" id="6339"/>
    <lineage>
        <taxon>Eukaryota</taxon>
        <taxon>Metazoa</taxon>
        <taxon>Ecdysozoa</taxon>
        <taxon>Nematoda</taxon>
        <taxon>Chromadorea</taxon>
        <taxon>Rhabditida</taxon>
        <taxon>Rhabditina</taxon>
        <taxon>Rhabditomorpha</taxon>
        <taxon>Strongyloidea</taxon>
        <taxon>Heligmosomidae</taxon>
        <taxon>Heligmosomoides</taxon>
    </lineage>
</organism>
<name>A0A183GU47_HELPZ</name>
<reference evidence="5" key="2">
    <citation type="submission" date="2019-09" db="UniProtKB">
        <authorList>
            <consortium name="WormBaseParasite"/>
        </authorList>
    </citation>
    <scope>IDENTIFICATION</scope>
</reference>
<reference evidence="3 4" key="1">
    <citation type="submission" date="2018-11" db="EMBL/GenBank/DDBJ databases">
        <authorList>
            <consortium name="Pathogen Informatics"/>
        </authorList>
    </citation>
    <scope>NUCLEOTIDE SEQUENCE [LARGE SCALE GENOMIC DNA]</scope>
</reference>
<evidence type="ECO:0000259" key="2">
    <source>
        <dbReference type="Pfam" id="PF23309"/>
    </source>
</evidence>
<dbReference type="WBParaSite" id="HPBE_0002621701-mRNA-1">
    <property type="protein sequence ID" value="HPBE_0002621701-mRNA-1"/>
    <property type="gene ID" value="HPBE_0002621701"/>
</dbReference>
<evidence type="ECO:0000313" key="5">
    <source>
        <dbReference type="WBParaSite" id="HPBE_0002621701-mRNA-1"/>
    </source>
</evidence>
<evidence type="ECO:0000313" key="3">
    <source>
        <dbReference type="EMBL" id="VDP56333.1"/>
    </source>
</evidence>
<gene>
    <name evidence="3" type="ORF">HPBE_LOCUS26216</name>
</gene>
<dbReference type="Proteomes" id="UP000050761">
    <property type="component" value="Unassembled WGS sequence"/>
</dbReference>
<protein>
    <submittedName>
        <fullName evidence="5">mRNA_cap_enzyme domain-containing protein</fullName>
    </submittedName>
</protein>
<accession>A0A3P8IEM3</accession>
<dbReference type="OrthoDB" id="5856365at2759"/>
<proteinExistence type="predicted"/>
<keyword evidence="4" id="KW-1185">Reference proteome</keyword>